<organism evidence="3 4">
    <name type="scientific">Thermochromatium tepidum ATCC 43061</name>
    <dbReference type="NCBI Taxonomy" id="316276"/>
    <lineage>
        <taxon>Bacteria</taxon>
        <taxon>Pseudomonadati</taxon>
        <taxon>Pseudomonadota</taxon>
        <taxon>Gammaproteobacteria</taxon>
        <taxon>Chromatiales</taxon>
        <taxon>Chromatiaceae</taxon>
        <taxon>Thermochromatium</taxon>
    </lineage>
</organism>
<keyword evidence="4" id="KW-1185">Reference proteome</keyword>
<keyword evidence="1 3" id="KW-0238">DNA-binding</keyword>
<gene>
    <name evidence="3" type="ORF">E6P07_12550</name>
</gene>
<accession>A0A6I6EHK3</accession>
<dbReference type="Gene3D" id="2.10.260.10">
    <property type="match status" value="1"/>
</dbReference>
<evidence type="ECO:0000256" key="1">
    <source>
        <dbReference type="PROSITE-ProRule" id="PRU01076"/>
    </source>
</evidence>
<dbReference type="SUPFAM" id="SSF89447">
    <property type="entry name" value="AbrB/MazE/MraZ-like"/>
    <property type="match status" value="1"/>
</dbReference>
<dbReference type="AlphaFoldDB" id="A0A6I6EHK3"/>
<feature type="domain" description="SpoVT-AbrB" evidence="2">
    <location>
        <begin position="1"/>
        <end position="46"/>
    </location>
</feature>
<reference evidence="3 4" key="1">
    <citation type="submission" date="2019-12" db="EMBL/GenBank/DDBJ databases">
        <title>The complete genome of the thermophilic, anoxygenic phototrophic gammaproteobacterium Thermochromatium tepidum.</title>
        <authorList>
            <person name="Sattley W.M."/>
            <person name="Swingley W.D."/>
            <person name="Burchell B.M."/>
            <person name="Gurbani S.A."/>
            <person name="Kujawa C.M."/>
            <person name="Nuccio D.A."/>
            <person name="Schladweiler J."/>
            <person name="Shaffer K.N."/>
            <person name="Stokes L.M."/>
            <person name="Touchman J.W."/>
            <person name="Blankenship R.E."/>
            <person name="Madigan M.T."/>
        </authorList>
    </citation>
    <scope>NUCLEOTIDE SEQUENCE [LARGE SCALE GENOMIC DNA]</scope>
    <source>
        <strain evidence="3 4">ATCC 43061</strain>
    </source>
</reference>
<dbReference type="RefSeq" id="WP_153975918.1">
    <property type="nucleotide sequence ID" value="NZ_CP039268.1"/>
</dbReference>
<evidence type="ECO:0000259" key="2">
    <source>
        <dbReference type="PROSITE" id="PS51740"/>
    </source>
</evidence>
<name>A0A6I6EHK3_THETI</name>
<dbReference type="Proteomes" id="UP000426424">
    <property type="component" value="Chromosome"/>
</dbReference>
<sequence>MYSIKMSEGGRVVVPAEVRRALGVSEGETLVGELRDGEFVLTTKRARMEAAVRYFQKFCPPQPGRSLVDEFIAERRAEAAREDGDT</sequence>
<proteinExistence type="predicted"/>
<dbReference type="PROSITE" id="PS51740">
    <property type="entry name" value="SPOVT_ABRB"/>
    <property type="match status" value="1"/>
</dbReference>
<dbReference type="EMBL" id="CP039268">
    <property type="protein sequence ID" value="QGU33730.1"/>
    <property type="molecule type" value="Genomic_DNA"/>
</dbReference>
<dbReference type="KEGG" id="ttp:E6P07_12550"/>
<evidence type="ECO:0000313" key="3">
    <source>
        <dbReference type="EMBL" id="QGU33730.1"/>
    </source>
</evidence>
<dbReference type="Pfam" id="PF04014">
    <property type="entry name" value="MazE_antitoxin"/>
    <property type="match status" value="1"/>
</dbReference>
<dbReference type="GO" id="GO:0003677">
    <property type="term" value="F:DNA binding"/>
    <property type="evidence" value="ECO:0007669"/>
    <property type="project" value="UniProtKB-UniRule"/>
</dbReference>
<dbReference type="NCBIfam" id="TIGR01439">
    <property type="entry name" value="lp_hng_hel_AbrB"/>
    <property type="match status" value="1"/>
</dbReference>
<dbReference type="InterPro" id="IPR007159">
    <property type="entry name" value="SpoVT-AbrB_dom"/>
</dbReference>
<dbReference type="InterPro" id="IPR037914">
    <property type="entry name" value="SpoVT-AbrB_sf"/>
</dbReference>
<dbReference type="SMART" id="SM00966">
    <property type="entry name" value="SpoVT_AbrB"/>
    <property type="match status" value="1"/>
</dbReference>
<evidence type="ECO:0000313" key="4">
    <source>
        <dbReference type="Proteomes" id="UP000426424"/>
    </source>
</evidence>
<protein>
    <submittedName>
        <fullName evidence="3">AbrB/MazE/SpoVT family DNA-binding domain-containing protein</fullName>
    </submittedName>
</protein>
<dbReference type="OrthoDB" id="9809003at2"/>